<dbReference type="InterPro" id="IPR006311">
    <property type="entry name" value="TAT_signal"/>
</dbReference>
<name>A0A4V1RU67_9HYPH</name>
<organism evidence="4 5">
    <name type="scientific">Lichenibacterium minor</name>
    <dbReference type="NCBI Taxonomy" id="2316528"/>
    <lineage>
        <taxon>Bacteria</taxon>
        <taxon>Pseudomonadati</taxon>
        <taxon>Pseudomonadota</taxon>
        <taxon>Alphaproteobacteria</taxon>
        <taxon>Hyphomicrobiales</taxon>
        <taxon>Lichenihabitantaceae</taxon>
        <taxon>Lichenibacterium</taxon>
    </lineage>
</organism>
<dbReference type="Pfam" id="PF03972">
    <property type="entry name" value="MmgE_PrpD_N"/>
    <property type="match status" value="1"/>
</dbReference>
<dbReference type="GO" id="GO:0016829">
    <property type="term" value="F:lyase activity"/>
    <property type="evidence" value="ECO:0007669"/>
    <property type="project" value="InterPro"/>
</dbReference>
<dbReference type="InterPro" id="IPR036148">
    <property type="entry name" value="MmgE/PrpD_sf"/>
</dbReference>
<dbReference type="OrthoDB" id="9795089at2"/>
<feature type="domain" description="MmgE/PrpD N-terminal" evidence="2">
    <location>
        <begin position="46"/>
        <end position="290"/>
    </location>
</feature>
<feature type="domain" description="MmgE/PrpD C-terminal" evidence="3">
    <location>
        <begin position="315"/>
        <end position="471"/>
    </location>
</feature>
<protein>
    <submittedName>
        <fullName evidence="4">MmgE/PrpD family protein</fullName>
    </submittedName>
</protein>
<dbReference type="Gene3D" id="3.30.1330.120">
    <property type="entry name" value="2-methylcitrate dehydratase PrpD"/>
    <property type="match status" value="1"/>
</dbReference>
<dbReference type="Pfam" id="PF19305">
    <property type="entry name" value="MmgE_PrpD_C"/>
    <property type="match status" value="1"/>
</dbReference>
<comment type="caution">
    <text evidence="4">The sequence shown here is derived from an EMBL/GenBank/DDBJ whole genome shotgun (WGS) entry which is preliminary data.</text>
</comment>
<evidence type="ECO:0000256" key="1">
    <source>
        <dbReference type="ARBA" id="ARBA00006174"/>
    </source>
</evidence>
<accession>A0A4V1RU67</accession>
<evidence type="ECO:0000259" key="3">
    <source>
        <dbReference type="Pfam" id="PF19305"/>
    </source>
</evidence>
<proteinExistence type="inferred from homology"/>
<dbReference type="PROSITE" id="PS51318">
    <property type="entry name" value="TAT"/>
    <property type="match status" value="1"/>
</dbReference>
<evidence type="ECO:0000313" key="5">
    <source>
        <dbReference type="Proteomes" id="UP000290759"/>
    </source>
</evidence>
<dbReference type="PANTHER" id="PTHR16943">
    <property type="entry name" value="2-METHYLCITRATE DEHYDRATASE-RELATED"/>
    <property type="match status" value="1"/>
</dbReference>
<dbReference type="SUPFAM" id="SSF103378">
    <property type="entry name" value="2-methylcitrate dehydratase PrpD"/>
    <property type="match status" value="1"/>
</dbReference>
<evidence type="ECO:0000313" key="4">
    <source>
        <dbReference type="EMBL" id="RYC30094.1"/>
    </source>
</evidence>
<dbReference type="InterPro" id="IPR045336">
    <property type="entry name" value="MmgE_PrpD_N"/>
</dbReference>
<sequence>MTQWHRSSGLDRRSLLATAGSAVALAALPRRALAAPVPVGAVMATLSGYMAAAGGRALPDEVVEKAKHHILDTFAAMISGSGLPPARAALKFAQGYATDPTATIAASRLTTNPLEAALVNGMLAHSDETDDSNEFSQSHPGCAVVPAALAVGEKFDVDGIRFLRAVTLGYDVGPRVTISFGAVEFRDESHKATHAIAGGFAAAAAAGSLAGLDAQRMRWMLDYSAQQSAGIGAWARDTSHIEKSFVFAGMPARNGVTSALVVQSGFTGVDDIFSGPDNYFEATAPNAKPELLVEGLGQRYEIARTNIKKWTVGSPIQAPLDAMAAIFAKRRVAPDDVRSVVVQLAHTEARTVNDRDMPDISLQHMVAVMLLDGTASFAAAHDKARMADPAVLRQRAKVKLVESPELERLEPARQAIVDLTLNDGTVLSERVTAVRGTVDNPMPRDEVVAKARDLCEPVIGKAQTASLIAMVLGLDGLRSVRDLRGVLQTG</sequence>
<dbReference type="RefSeq" id="WP_129228774.1">
    <property type="nucleotide sequence ID" value="NZ_QYBB01000032.1"/>
</dbReference>
<dbReference type="InterPro" id="IPR042188">
    <property type="entry name" value="MmgE/PrpD_sf_2"/>
</dbReference>
<comment type="similarity">
    <text evidence="1">Belongs to the PrpD family.</text>
</comment>
<dbReference type="PANTHER" id="PTHR16943:SF8">
    <property type="entry name" value="2-METHYLCITRATE DEHYDRATASE"/>
    <property type="match status" value="1"/>
</dbReference>
<dbReference type="AlphaFoldDB" id="A0A4V1RU67"/>
<reference evidence="4 5" key="2">
    <citation type="submission" date="2019-02" db="EMBL/GenBank/DDBJ databases">
        <title>'Lichenibacterium ramalinii' gen. nov. sp. nov., 'Lichenibacterium minor' gen. nov. sp. nov.</title>
        <authorList>
            <person name="Pankratov T."/>
        </authorList>
    </citation>
    <scope>NUCLEOTIDE SEQUENCE [LARGE SCALE GENOMIC DNA]</scope>
    <source>
        <strain evidence="4 5">RmlP026</strain>
    </source>
</reference>
<dbReference type="Proteomes" id="UP000290759">
    <property type="component" value="Unassembled WGS sequence"/>
</dbReference>
<dbReference type="InterPro" id="IPR045337">
    <property type="entry name" value="MmgE_PrpD_C"/>
</dbReference>
<evidence type="ECO:0000259" key="2">
    <source>
        <dbReference type="Pfam" id="PF03972"/>
    </source>
</evidence>
<dbReference type="InterPro" id="IPR005656">
    <property type="entry name" value="MmgE_PrpD"/>
</dbReference>
<dbReference type="InterPro" id="IPR042183">
    <property type="entry name" value="MmgE/PrpD_sf_1"/>
</dbReference>
<gene>
    <name evidence="4" type="ORF">D3273_20590</name>
</gene>
<reference evidence="4 5" key="1">
    <citation type="submission" date="2018-12" db="EMBL/GenBank/DDBJ databases">
        <authorList>
            <person name="Grouzdev D.S."/>
            <person name="Krutkina M.S."/>
        </authorList>
    </citation>
    <scope>NUCLEOTIDE SEQUENCE [LARGE SCALE GENOMIC DNA]</scope>
    <source>
        <strain evidence="4 5">RmlP026</strain>
    </source>
</reference>
<keyword evidence="5" id="KW-1185">Reference proteome</keyword>
<dbReference type="EMBL" id="QYBB01000032">
    <property type="protein sequence ID" value="RYC30094.1"/>
    <property type="molecule type" value="Genomic_DNA"/>
</dbReference>
<dbReference type="Gene3D" id="1.10.4100.10">
    <property type="entry name" value="2-methylcitrate dehydratase PrpD"/>
    <property type="match status" value="1"/>
</dbReference>